<reference evidence="1 2" key="1">
    <citation type="submission" date="2016-10" db="EMBL/GenBank/DDBJ databases">
        <title>Pseudoalteromonas amylolytica sp. nov., isolated from the surface seawater.</title>
        <authorList>
            <person name="Wu Y.-H."/>
            <person name="Cheng H."/>
            <person name="Jin X.-B."/>
            <person name="Wang C.-S."/>
            <person name="Xu X.-W."/>
        </authorList>
    </citation>
    <scope>NUCLEOTIDE SEQUENCE [LARGE SCALE GENOMIC DNA]</scope>
    <source>
        <strain evidence="1 2">JCM 12483</strain>
    </source>
</reference>
<accession>A0A1S1NA35</accession>
<dbReference type="Proteomes" id="UP000180253">
    <property type="component" value="Unassembled WGS sequence"/>
</dbReference>
<protein>
    <submittedName>
        <fullName evidence="1">Uncharacterized protein</fullName>
    </submittedName>
</protein>
<organism evidence="1 2">
    <name type="scientific">Pseudoalteromonas byunsanensis</name>
    <dbReference type="NCBI Taxonomy" id="327939"/>
    <lineage>
        <taxon>Bacteria</taxon>
        <taxon>Pseudomonadati</taxon>
        <taxon>Pseudomonadota</taxon>
        <taxon>Gammaproteobacteria</taxon>
        <taxon>Alteromonadales</taxon>
        <taxon>Pseudoalteromonadaceae</taxon>
        <taxon>Pseudoalteromonas</taxon>
    </lineage>
</organism>
<comment type="caution">
    <text evidence="1">The sequence shown here is derived from an EMBL/GenBank/DDBJ whole genome shotgun (WGS) entry which is preliminary data.</text>
</comment>
<name>A0A1S1NA35_9GAMM</name>
<evidence type="ECO:0000313" key="1">
    <source>
        <dbReference type="EMBL" id="OHU96879.1"/>
    </source>
</evidence>
<dbReference type="STRING" id="327939.BIW53_05690"/>
<dbReference type="AlphaFoldDB" id="A0A1S1NA35"/>
<keyword evidence="2" id="KW-1185">Reference proteome</keyword>
<proteinExistence type="predicted"/>
<gene>
    <name evidence="1" type="ORF">BIW53_05690</name>
</gene>
<sequence>MTQRLTEVVTAADSLTQTVQDQIGQINSTVSAKMGEVDTTIAQASTKVDSYISGARSESSHILLSRNQGMEPASGTAIKGFNTIYTNLEVIKEATIHGIPAYDTDHTGNGVAADFRATVYDGYVNGYFNILRLKWTRTNTSHPSRIDNNWSSGYQQGALTSACYLKLLSGSVSGAMTSVVDCGNDWHLYAERRKAVNSSAAFHTNHSKLVFNSEQGEALICLFGTASGYVDLERTGWALYPEFARPSDIPAV</sequence>
<dbReference type="OrthoDB" id="6301938at2"/>
<dbReference type="EMBL" id="MNAN01000026">
    <property type="protein sequence ID" value="OHU96879.1"/>
    <property type="molecule type" value="Genomic_DNA"/>
</dbReference>
<evidence type="ECO:0000313" key="2">
    <source>
        <dbReference type="Proteomes" id="UP000180253"/>
    </source>
</evidence>